<accession>A0A0G0Q0L6</accession>
<evidence type="ECO:0000313" key="2">
    <source>
        <dbReference type="Proteomes" id="UP000034137"/>
    </source>
</evidence>
<organism evidence="1 2">
    <name type="scientific">Candidatus Falkowbacteria bacterium GW2011_GWF2_39_8</name>
    <dbReference type="NCBI Taxonomy" id="1618642"/>
    <lineage>
        <taxon>Bacteria</taxon>
        <taxon>Candidatus Falkowiibacteriota</taxon>
    </lineage>
</organism>
<dbReference type="AlphaFoldDB" id="A0A0G0Q0L6"/>
<dbReference type="Proteomes" id="UP000034137">
    <property type="component" value="Unassembled WGS sequence"/>
</dbReference>
<protein>
    <submittedName>
        <fullName evidence="1">Uncharacterized protein</fullName>
    </submittedName>
</protein>
<reference evidence="1 2" key="1">
    <citation type="journal article" date="2015" name="Nature">
        <title>rRNA introns, odd ribosomes, and small enigmatic genomes across a large radiation of phyla.</title>
        <authorList>
            <person name="Brown C.T."/>
            <person name="Hug L.A."/>
            <person name="Thomas B.C."/>
            <person name="Sharon I."/>
            <person name="Castelle C.J."/>
            <person name="Singh A."/>
            <person name="Wilkins M.J."/>
            <person name="Williams K.H."/>
            <person name="Banfield J.F."/>
        </authorList>
    </citation>
    <scope>NUCLEOTIDE SEQUENCE [LARGE SCALE GENOMIC DNA]</scope>
</reference>
<gene>
    <name evidence="1" type="ORF">UT64_C0002G0028</name>
</gene>
<evidence type="ECO:0000313" key="1">
    <source>
        <dbReference type="EMBL" id="KKR33889.1"/>
    </source>
</evidence>
<proteinExistence type="predicted"/>
<sequence length="113" mass="13456">MINYKNWENEYKEGKTSECPHCSSEDNVHVCRNCYKDISMDICWQHKGVCEKCRNYIDIEIPKIEQIKKDLGVKCTCNDEHCAKCLLVNCKDENCTVHTNERKENFRTKYKNR</sequence>
<name>A0A0G0Q0L6_9BACT</name>
<dbReference type="EMBL" id="LBXO01000002">
    <property type="protein sequence ID" value="KKR33889.1"/>
    <property type="molecule type" value="Genomic_DNA"/>
</dbReference>
<comment type="caution">
    <text evidence="1">The sequence shown here is derived from an EMBL/GenBank/DDBJ whole genome shotgun (WGS) entry which is preliminary data.</text>
</comment>